<evidence type="ECO:0000256" key="2">
    <source>
        <dbReference type="PROSITE-ProRule" id="PRU00335"/>
    </source>
</evidence>
<protein>
    <submittedName>
        <fullName evidence="4">TetR family transcriptional regulator</fullName>
    </submittedName>
</protein>
<evidence type="ECO:0000313" key="5">
    <source>
        <dbReference type="Proteomes" id="UP000460318"/>
    </source>
</evidence>
<gene>
    <name evidence="4" type="ORF">GRF59_12555</name>
</gene>
<dbReference type="InterPro" id="IPR009057">
    <property type="entry name" value="Homeodomain-like_sf"/>
</dbReference>
<dbReference type="PROSITE" id="PS50977">
    <property type="entry name" value="HTH_TETR_2"/>
    <property type="match status" value="1"/>
</dbReference>
<dbReference type="SUPFAM" id="SSF46689">
    <property type="entry name" value="Homeodomain-like"/>
    <property type="match status" value="1"/>
</dbReference>
<feature type="domain" description="HTH tetR-type" evidence="3">
    <location>
        <begin position="14"/>
        <end position="74"/>
    </location>
</feature>
<reference evidence="4 5" key="1">
    <citation type="submission" date="2019-12" db="EMBL/GenBank/DDBJ databases">
        <title>Paenibacillus sp. nov., an endophytic bacterium isolated from the stem of Dendrobium.</title>
        <authorList>
            <person name="Zhao R."/>
        </authorList>
    </citation>
    <scope>NUCLEOTIDE SEQUENCE [LARGE SCALE GENOMIC DNA]</scope>
    <source>
        <strain evidence="4 5">HJL G12</strain>
    </source>
</reference>
<feature type="DNA-binding region" description="H-T-H motif" evidence="2">
    <location>
        <begin position="37"/>
        <end position="56"/>
    </location>
</feature>
<comment type="caution">
    <text evidence="4">The sequence shown here is derived from an EMBL/GenBank/DDBJ whole genome shotgun (WGS) entry which is preliminary data.</text>
</comment>
<dbReference type="AlphaFoldDB" id="A0A7X3IIC6"/>
<keyword evidence="1 2" id="KW-0238">DNA-binding</keyword>
<evidence type="ECO:0000259" key="3">
    <source>
        <dbReference type="PROSITE" id="PS50977"/>
    </source>
</evidence>
<dbReference type="RefSeq" id="WP_160497870.1">
    <property type="nucleotide sequence ID" value="NZ_WUBI01000001.1"/>
</dbReference>
<name>A0A7X3IIC6_9BACL</name>
<dbReference type="Gene3D" id="1.10.357.10">
    <property type="entry name" value="Tetracycline Repressor, domain 2"/>
    <property type="match status" value="1"/>
</dbReference>
<keyword evidence="5" id="KW-1185">Reference proteome</keyword>
<dbReference type="SUPFAM" id="SSF48498">
    <property type="entry name" value="Tetracyclin repressor-like, C-terminal domain"/>
    <property type="match status" value="1"/>
</dbReference>
<proteinExistence type="predicted"/>
<sequence>MNINEIPLRELKKAKTKIALYEAGLSFTADRMFKDVLLDDICRTAGISRVTFFKFFGKKEDLLVYYMRVWLTRRIIEIGENGLRGFDAMRLILRQIADDTRTNEGIMPSLIAFLSEMNMHCSMPVLSEAEVMLLFPGQERDGSKSPDMFALFSQCMEEAQEDGRLKDGIPVDAAVPFLISTFYGGFLTSRLYGSKDVMAFYETHLKLIEK</sequence>
<dbReference type="InterPro" id="IPR001647">
    <property type="entry name" value="HTH_TetR"/>
</dbReference>
<evidence type="ECO:0000313" key="4">
    <source>
        <dbReference type="EMBL" id="MWV44457.1"/>
    </source>
</evidence>
<dbReference type="InterPro" id="IPR036271">
    <property type="entry name" value="Tet_transcr_reg_TetR-rel_C_sf"/>
</dbReference>
<organism evidence="4 5">
    <name type="scientific">Paenibacillus dendrobii</name>
    <dbReference type="NCBI Taxonomy" id="2691084"/>
    <lineage>
        <taxon>Bacteria</taxon>
        <taxon>Bacillati</taxon>
        <taxon>Bacillota</taxon>
        <taxon>Bacilli</taxon>
        <taxon>Bacillales</taxon>
        <taxon>Paenibacillaceae</taxon>
        <taxon>Paenibacillus</taxon>
    </lineage>
</organism>
<dbReference type="Proteomes" id="UP000460318">
    <property type="component" value="Unassembled WGS sequence"/>
</dbReference>
<evidence type="ECO:0000256" key="1">
    <source>
        <dbReference type="ARBA" id="ARBA00023125"/>
    </source>
</evidence>
<dbReference type="EMBL" id="WUBI01000001">
    <property type="protein sequence ID" value="MWV44457.1"/>
    <property type="molecule type" value="Genomic_DNA"/>
</dbReference>
<accession>A0A7X3IIC6</accession>
<dbReference type="GO" id="GO:0003677">
    <property type="term" value="F:DNA binding"/>
    <property type="evidence" value="ECO:0007669"/>
    <property type="project" value="UniProtKB-UniRule"/>
</dbReference>